<dbReference type="GO" id="GO:0030420">
    <property type="term" value="P:establishment of competence for transformation"/>
    <property type="evidence" value="ECO:0007669"/>
    <property type="project" value="InterPro"/>
</dbReference>
<comment type="subcellular location">
    <subcellularLocation>
        <location evidence="1">Cell membrane</location>
        <topology evidence="1">Multi-pass membrane protein</topology>
    </subcellularLocation>
</comment>
<evidence type="ECO:0000313" key="8">
    <source>
        <dbReference type="EMBL" id="ACV64034.1"/>
    </source>
</evidence>
<accession>C8W5N4</accession>
<dbReference type="CDD" id="cd07731">
    <property type="entry name" value="ComA-like_MBL-fold"/>
    <property type="match status" value="1"/>
</dbReference>
<dbReference type="HOGENOM" id="CLU_010363_2_1_9"/>
<dbReference type="InterPro" id="IPR025405">
    <property type="entry name" value="DUF4131"/>
</dbReference>
<proteinExistence type="predicted"/>
<feature type="transmembrane region" description="Helical" evidence="6">
    <location>
        <begin position="406"/>
        <end position="431"/>
    </location>
</feature>
<dbReference type="SUPFAM" id="SSF56281">
    <property type="entry name" value="Metallo-hydrolase/oxidoreductase"/>
    <property type="match status" value="1"/>
</dbReference>
<keyword evidence="4 6" id="KW-1133">Transmembrane helix</keyword>
<dbReference type="InterPro" id="IPR001279">
    <property type="entry name" value="Metallo-B-lactamas"/>
</dbReference>
<evidence type="ECO:0000256" key="4">
    <source>
        <dbReference type="ARBA" id="ARBA00022989"/>
    </source>
</evidence>
<gene>
    <name evidence="8" type="ordered locus">Dtox_3303</name>
</gene>
<dbReference type="InterPro" id="IPR036866">
    <property type="entry name" value="RibonucZ/Hydroxyglut_hydro"/>
</dbReference>
<keyword evidence="5 6" id="KW-0472">Membrane</keyword>
<name>C8W5N4_DESAS</name>
<dbReference type="NCBIfam" id="TIGR00361">
    <property type="entry name" value="ComEC_Rec2"/>
    <property type="match status" value="1"/>
</dbReference>
<organism evidence="8 9">
    <name type="scientific">Desulfofarcimen acetoxidans (strain ATCC 49208 / DSM 771 / KCTC 5769 / VKM B-1644 / 5575)</name>
    <name type="common">Desulfotomaculum acetoxidans</name>
    <dbReference type="NCBI Taxonomy" id="485916"/>
    <lineage>
        <taxon>Bacteria</taxon>
        <taxon>Bacillati</taxon>
        <taxon>Bacillota</taxon>
        <taxon>Clostridia</taxon>
        <taxon>Eubacteriales</taxon>
        <taxon>Peptococcaceae</taxon>
        <taxon>Desulfofarcimen</taxon>
    </lineage>
</organism>
<feature type="transmembrane region" description="Helical" evidence="6">
    <location>
        <begin position="5"/>
        <end position="22"/>
    </location>
</feature>
<dbReference type="GO" id="GO:0005886">
    <property type="term" value="C:plasma membrane"/>
    <property type="evidence" value="ECO:0007669"/>
    <property type="project" value="UniProtKB-SubCell"/>
</dbReference>
<sequence length="789" mass="85595">MDKPLVLITLIYITGILAGVMIQAPAYLLLGAASLLFILGLAGYLMNWRHNGKLILLVFFCLGFYFCRLSVESIDTPLNNFAGHYVVLTGTVVQEADRREDRVNYVLKSHSARLGSRENHSAALVLVTVWQPGYLYGYGDVLTVKGKLGLPEQPGNPGAFNYREYLARQGIGLVMTVNGEQNVAYSGTGESSRLVAFALSVKKKLLLVVDKTFSAEQAALVKGILFGSCGQINAEVTEAFQQTGLIHILSVSGLHVGFVLLAVLALASAFKLPLRYNLPVASFILIFYAVLTGMSPPVIRAVVMALLLLSARYLGRQRDWAVALCLAALLNLLYKPLNLFNPGFQLSFLATWGIFYLVPAIVAFLQQKLGISKRMAAVLAVPLAAEAVTLPPVALHFNLIALVAPLANVVCVPLVGAITLFSALGTTAGLLSLSLTQFINITTACLLDIFLWLVKLFQHLPGAFVHTAAPPVWAIILWYLLVILSVNKEWRGWLGRRLPDRMLRPAGVLLFVATMLSFSSGLHPANLDGRLAVHFIDVGQGDSILLQTPAGKNILVDCGGHKGELASGTGVGDKVVLPYLRRLGVQKLDLLVLTHYHEDHMGGAAAVIRNLPVALLLVPPQDKPPGAEFSGLTEQIKGAGIDMRTAVAGDCLNLDPGLEIDVLSPPRDMNGENNDSLVLRVSFGREDFLLTGDIEKEAQDFLLQQRYNLACEVLKVPHHGSKYFLPEFLEKVKPLAAVITVGKNNFGHPSLETLKLLQEVGAAVYRTDRDGAVIFRTDGNSIRVETGRK</sequence>
<dbReference type="InterPro" id="IPR052159">
    <property type="entry name" value="Competence_DNA_uptake"/>
</dbReference>
<protein>
    <submittedName>
        <fullName evidence="8">DNA internalization-related competence protein ComEC/Rec2</fullName>
    </submittedName>
</protein>
<dbReference type="PANTHER" id="PTHR30619">
    <property type="entry name" value="DNA INTERNALIZATION/COMPETENCE PROTEIN COMEC/REC2"/>
    <property type="match status" value="1"/>
</dbReference>
<evidence type="ECO:0000313" key="9">
    <source>
        <dbReference type="Proteomes" id="UP000002217"/>
    </source>
</evidence>
<dbReference type="Pfam" id="PF03772">
    <property type="entry name" value="Competence"/>
    <property type="match status" value="1"/>
</dbReference>
<dbReference type="Gene3D" id="3.60.15.10">
    <property type="entry name" value="Ribonuclease Z/Hydroxyacylglutathione hydrolase-like"/>
    <property type="match status" value="1"/>
</dbReference>
<feature type="transmembrane region" description="Helical" evidence="6">
    <location>
        <begin position="343"/>
        <end position="365"/>
    </location>
</feature>
<evidence type="ECO:0000256" key="5">
    <source>
        <dbReference type="ARBA" id="ARBA00023136"/>
    </source>
</evidence>
<dbReference type="RefSeq" id="WP_015758724.1">
    <property type="nucleotide sequence ID" value="NC_013216.1"/>
</dbReference>
<dbReference type="Pfam" id="PF13567">
    <property type="entry name" value="DUF4131"/>
    <property type="match status" value="1"/>
</dbReference>
<feature type="transmembrane region" description="Helical" evidence="6">
    <location>
        <begin position="506"/>
        <end position="525"/>
    </location>
</feature>
<dbReference type="InterPro" id="IPR004477">
    <property type="entry name" value="ComEC_N"/>
</dbReference>
<dbReference type="Pfam" id="PF00753">
    <property type="entry name" value="Lactamase_B"/>
    <property type="match status" value="1"/>
</dbReference>
<evidence type="ECO:0000256" key="2">
    <source>
        <dbReference type="ARBA" id="ARBA00022475"/>
    </source>
</evidence>
<dbReference type="AlphaFoldDB" id="C8W5N4"/>
<evidence type="ECO:0000256" key="6">
    <source>
        <dbReference type="SAM" id="Phobius"/>
    </source>
</evidence>
<feature type="transmembrane region" description="Helical" evidence="6">
    <location>
        <begin position="245"/>
        <end position="267"/>
    </location>
</feature>
<keyword evidence="3 6" id="KW-0812">Transmembrane</keyword>
<reference evidence="8 9" key="1">
    <citation type="journal article" date="2009" name="Stand. Genomic Sci.">
        <title>Complete genome sequence of Desulfotomaculum acetoxidans type strain (5575).</title>
        <authorList>
            <person name="Spring S."/>
            <person name="Lapidus A."/>
            <person name="Schroder M."/>
            <person name="Gleim D."/>
            <person name="Sims D."/>
            <person name="Meincke L."/>
            <person name="Glavina Del Rio T."/>
            <person name="Tice H."/>
            <person name="Copeland A."/>
            <person name="Cheng J.F."/>
            <person name="Lucas S."/>
            <person name="Chen F."/>
            <person name="Nolan M."/>
            <person name="Bruce D."/>
            <person name="Goodwin L."/>
            <person name="Pitluck S."/>
            <person name="Ivanova N."/>
            <person name="Mavromatis K."/>
            <person name="Mikhailova N."/>
            <person name="Pati A."/>
            <person name="Chen A."/>
            <person name="Palaniappan K."/>
            <person name="Land M."/>
            <person name="Hauser L."/>
            <person name="Chang Y.J."/>
            <person name="Jeffries C.D."/>
            <person name="Chain P."/>
            <person name="Saunders E."/>
            <person name="Brettin T."/>
            <person name="Detter J.C."/>
            <person name="Goker M."/>
            <person name="Bristow J."/>
            <person name="Eisen J.A."/>
            <person name="Markowitz V."/>
            <person name="Hugenholtz P."/>
            <person name="Kyrpides N.C."/>
            <person name="Klenk H.P."/>
            <person name="Han C."/>
        </authorList>
    </citation>
    <scope>NUCLEOTIDE SEQUENCE [LARGE SCALE GENOMIC DNA]</scope>
    <source>
        <strain evidence="9">ATCC 49208 / DSM 771 / VKM B-1644</strain>
    </source>
</reference>
<evidence type="ECO:0000256" key="3">
    <source>
        <dbReference type="ARBA" id="ARBA00022692"/>
    </source>
</evidence>
<feature type="transmembrane region" description="Helical" evidence="6">
    <location>
        <begin position="463"/>
        <end position="486"/>
    </location>
</feature>
<evidence type="ECO:0000256" key="1">
    <source>
        <dbReference type="ARBA" id="ARBA00004651"/>
    </source>
</evidence>
<feature type="transmembrane region" description="Helical" evidence="6">
    <location>
        <begin position="438"/>
        <end position="457"/>
    </location>
</feature>
<dbReference type="EMBL" id="CP001720">
    <property type="protein sequence ID" value="ACV64034.1"/>
    <property type="molecule type" value="Genomic_DNA"/>
</dbReference>
<dbReference type="PANTHER" id="PTHR30619:SF1">
    <property type="entry name" value="RECOMBINATION PROTEIN 2"/>
    <property type="match status" value="1"/>
</dbReference>
<keyword evidence="2" id="KW-1003">Cell membrane</keyword>
<dbReference type="STRING" id="485916.Dtox_3303"/>
<feature type="transmembrane region" description="Helical" evidence="6">
    <location>
        <begin position="377"/>
        <end position="400"/>
    </location>
</feature>
<dbReference type="Proteomes" id="UP000002217">
    <property type="component" value="Chromosome"/>
</dbReference>
<dbReference type="InterPro" id="IPR004797">
    <property type="entry name" value="Competence_ComEC/Rec2"/>
</dbReference>
<feature type="domain" description="Metallo-beta-lactamase" evidence="7">
    <location>
        <begin position="540"/>
        <end position="743"/>
    </location>
</feature>
<keyword evidence="9" id="KW-1185">Reference proteome</keyword>
<dbReference type="NCBIfam" id="TIGR00360">
    <property type="entry name" value="ComEC_N-term"/>
    <property type="match status" value="1"/>
</dbReference>
<dbReference type="eggNOG" id="COG0658">
    <property type="taxonomic scope" value="Bacteria"/>
</dbReference>
<feature type="transmembrane region" description="Helical" evidence="6">
    <location>
        <begin position="28"/>
        <end position="47"/>
    </location>
</feature>
<dbReference type="KEGG" id="dae:Dtox_3303"/>
<dbReference type="OrthoDB" id="9761531at2"/>
<evidence type="ECO:0000259" key="7">
    <source>
        <dbReference type="SMART" id="SM00849"/>
    </source>
</evidence>
<dbReference type="SMART" id="SM00849">
    <property type="entry name" value="Lactamase_B"/>
    <property type="match status" value="1"/>
</dbReference>
<dbReference type="eggNOG" id="COG2333">
    <property type="taxonomic scope" value="Bacteria"/>
</dbReference>
<feature type="transmembrane region" description="Helical" evidence="6">
    <location>
        <begin position="320"/>
        <end position="337"/>
    </location>
</feature>
<dbReference type="InterPro" id="IPR035681">
    <property type="entry name" value="ComA-like_MBL"/>
</dbReference>